<dbReference type="KEGG" id="echi:FKX85_01965"/>
<name>A0A514CDZ5_9BACT</name>
<feature type="chain" id="PRO_5022021613" description="Lipocalin-like domain-containing protein" evidence="1">
    <location>
        <begin position="21"/>
        <end position="138"/>
    </location>
</feature>
<proteinExistence type="predicted"/>
<gene>
    <name evidence="2" type="ORF">FKX85_01965</name>
</gene>
<evidence type="ECO:0000313" key="3">
    <source>
        <dbReference type="Proteomes" id="UP000316614"/>
    </source>
</evidence>
<organism evidence="2 3">
    <name type="scientific">Echinicola soli</name>
    <dbReference type="NCBI Taxonomy" id="2591634"/>
    <lineage>
        <taxon>Bacteria</taxon>
        <taxon>Pseudomonadati</taxon>
        <taxon>Bacteroidota</taxon>
        <taxon>Cytophagia</taxon>
        <taxon>Cytophagales</taxon>
        <taxon>Cyclobacteriaceae</taxon>
        <taxon>Echinicola</taxon>
    </lineage>
</organism>
<dbReference type="EMBL" id="CP041253">
    <property type="protein sequence ID" value="QDH77874.1"/>
    <property type="molecule type" value="Genomic_DNA"/>
</dbReference>
<reference evidence="2 3" key="1">
    <citation type="submission" date="2019-06" db="EMBL/GenBank/DDBJ databases">
        <title>Echinicola alkalisoli sp. nov. isolated from saline soil.</title>
        <authorList>
            <person name="Sun J.-Q."/>
            <person name="Xu L."/>
        </authorList>
    </citation>
    <scope>NUCLEOTIDE SEQUENCE [LARGE SCALE GENOMIC DNA]</scope>
    <source>
        <strain evidence="2 3">LN3S3</strain>
    </source>
</reference>
<evidence type="ECO:0008006" key="4">
    <source>
        <dbReference type="Google" id="ProtNLM"/>
    </source>
</evidence>
<protein>
    <recommendedName>
        <fullName evidence="4">Lipocalin-like domain-containing protein</fullName>
    </recommendedName>
</protein>
<feature type="signal peptide" evidence="1">
    <location>
        <begin position="1"/>
        <end position="20"/>
    </location>
</feature>
<sequence length="138" mass="15207">MNKFSFILLLFLFAGCNADAPEPIQTMDGIKKEIIGEWNWEETIVQHRGQDPVVKTPESEGKTKTHIFNEEGRLIILENGVVLQESNYIVVSSPSQNLPEFKLNISEPAGSLNITISNNKLTLSTGLGTSSSFTGKLN</sequence>
<evidence type="ECO:0000256" key="1">
    <source>
        <dbReference type="SAM" id="SignalP"/>
    </source>
</evidence>
<dbReference type="Proteomes" id="UP000316614">
    <property type="component" value="Chromosome"/>
</dbReference>
<dbReference type="AlphaFoldDB" id="A0A514CDZ5"/>
<keyword evidence="1" id="KW-0732">Signal</keyword>
<dbReference type="RefSeq" id="WP_141613138.1">
    <property type="nucleotide sequence ID" value="NZ_CP041253.1"/>
</dbReference>
<dbReference type="OrthoDB" id="839873at2"/>
<accession>A0A514CDZ5</accession>
<keyword evidence="3" id="KW-1185">Reference proteome</keyword>
<dbReference type="PROSITE" id="PS51257">
    <property type="entry name" value="PROKAR_LIPOPROTEIN"/>
    <property type="match status" value="1"/>
</dbReference>
<evidence type="ECO:0000313" key="2">
    <source>
        <dbReference type="EMBL" id="QDH77874.1"/>
    </source>
</evidence>